<dbReference type="GO" id="GO:0019867">
    <property type="term" value="C:outer membrane"/>
    <property type="evidence" value="ECO:0007669"/>
    <property type="project" value="InterPro"/>
</dbReference>
<dbReference type="Gene3D" id="2.40.128.130">
    <property type="entry name" value="Autotransporter beta-domain"/>
    <property type="match status" value="1"/>
</dbReference>
<evidence type="ECO:0000256" key="1">
    <source>
        <dbReference type="ARBA" id="ARBA00022729"/>
    </source>
</evidence>
<comment type="caution">
    <text evidence="4">The sequence shown here is derived from an EMBL/GenBank/DDBJ whole genome shotgun (WGS) entry which is preliminary data.</text>
</comment>
<dbReference type="InterPro" id="IPR005546">
    <property type="entry name" value="Autotransporte_beta"/>
</dbReference>
<organism evidence="4 5">
    <name type="scientific">Variovorax paradoxus</name>
    <dbReference type="NCBI Taxonomy" id="34073"/>
    <lineage>
        <taxon>Bacteria</taxon>
        <taxon>Pseudomonadati</taxon>
        <taxon>Pseudomonadota</taxon>
        <taxon>Betaproteobacteria</taxon>
        <taxon>Burkholderiales</taxon>
        <taxon>Comamonadaceae</taxon>
        <taxon>Variovorax</taxon>
    </lineage>
</organism>
<dbReference type="InterPro" id="IPR006315">
    <property type="entry name" value="OM_autotransptr_brl_dom"/>
</dbReference>
<name>A0AA91DQT5_VARPD</name>
<dbReference type="InterPro" id="IPR012332">
    <property type="entry name" value="Autotransporter_pectin_lyase_C"/>
</dbReference>
<dbReference type="InterPro" id="IPR043990">
    <property type="entry name" value="AC_1"/>
</dbReference>
<evidence type="ECO:0000313" key="5">
    <source>
        <dbReference type="Proteomes" id="UP000077852"/>
    </source>
</evidence>
<proteinExistence type="predicted"/>
<dbReference type="SUPFAM" id="SSF103515">
    <property type="entry name" value="Autotransporter"/>
    <property type="match status" value="1"/>
</dbReference>
<dbReference type="InterPro" id="IPR011050">
    <property type="entry name" value="Pectin_lyase_fold/virulence"/>
</dbReference>
<dbReference type="PROSITE" id="PS51208">
    <property type="entry name" value="AUTOTRANSPORTER"/>
    <property type="match status" value="1"/>
</dbReference>
<dbReference type="InterPro" id="IPR036709">
    <property type="entry name" value="Autotransporte_beta_dom_sf"/>
</dbReference>
<feature type="domain" description="Autotransporter" evidence="3">
    <location>
        <begin position="915"/>
        <end position="1194"/>
    </location>
</feature>
<dbReference type="SUPFAM" id="SSF51126">
    <property type="entry name" value="Pectin lyase-like"/>
    <property type="match status" value="4"/>
</dbReference>
<dbReference type="EMBL" id="LVHG01000032">
    <property type="protein sequence ID" value="OAK65659.1"/>
    <property type="molecule type" value="Genomic_DNA"/>
</dbReference>
<dbReference type="InterPro" id="IPR013425">
    <property type="entry name" value="Autotrns_rpt"/>
</dbReference>
<evidence type="ECO:0000256" key="2">
    <source>
        <dbReference type="SAM" id="MobiDB-lite"/>
    </source>
</evidence>
<dbReference type="Pfam" id="PF18883">
    <property type="entry name" value="AC_1"/>
    <property type="match status" value="1"/>
</dbReference>
<evidence type="ECO:0000259" key="3">
    <source>
        <dbReference type="PROSITE" id="PS51208"/>
    </source>
</evidence>
<dbReference type="InterPro" id="IPR051551">
    <property type="entry name" value="Autotransporter_adhesion"/>
</dbReference>
<reference evidence="4 5" key="1">
    <citation type="submission" date="2016-03" db="EMBL/GenBank/DDBJ databases">
        <title>Genome sequence of Variovorax paradoxus KB5.</title>
        <authorList>
            <person name="Jeong H."/>
            <person name="Hong C.E."/>
            <person name="Jo S.H."/>
            <person name="Park J.M."/>
        </authorList>
    </citation>
    <scope>NUCLEOTIDE SEQUENCE [LARGE SCALE GENOMIC DNA]</scope>
    <source>
        <strain evidence="4 5">KB5</strain>
    </source>
</reference>
<dbReference type="AlphaFoldDB" id="A0AA91DQT5"/>
<dbReference type="Pfam" id="PF03797">
    <property type="entry name" value="Autotransporter"/>
    <property type="match status" value="1"/>
</dbReference>
<accession>A0AA91DQT5</accession>
<dbReference type="CDD" id="cd01344">
    <property type="entry name" value="PL2_Passenger_AT"/>
    <property type="match status" value="1"/>
</dbReference>
<protein>
    <submittedName>
        <fullName evidence="4">Autotransporter outer membrane beta-barrel domain-containing protein</fullName>
    </submittedName>
</protein>
<dbReference type="NCBIfam" id="TIGR02601">
    <property type="entry name" value="autotrns_rpt"/>
    <property type="match status" value="5"/>
</dbReference>
<dbReference type="NCBIfam" id="TIGR01414">
    <property type="entry name" value="autotrans_barl"/>
    <property type="match status" value="1"/>
</dbReference>
<evidence type="ECO:0000313" key="4">
    <source>
        <dbReference type="EMBL" id="OAK65659.1"/>
    </source>
</evidence>
<dbReference type="Gene3D" id="2.160.20.20">
    <property type="match status" value="1"/>
</dbReference>
<sequence>MTGANTYTGNTSVNGGTLRVNNTSGSATGTGSVQVGAGATLAGGGTISGAVNVASGGSLAPGNSPGTLTVGDLSMDKGSFLNYHLGAVGEDPLNDLVQVNGNLVLGGTLNVTETAGGSFGPGLYRLVKYTGSLTDNGLNIGNTPVTAGDLYVQTSVAKEVNLINSTGVQLGFWDGGDTVNNGNVGGGSGTWRIGSPGSPNDTWTNSEGGYNATWKPNQFAMFGGTAGTVTVDNSGGDISIGGAQFFSDGYVVQGDALTLGNAHTVIKVGDGTRSGASMTATIASQLTGAGGLTKDDYGTLVLTGANNYTGGTVVSAGVLQGNTTSLQGEIVNNANVTFDQSTDGTFGGTMSGSGSLRKIGTGDLALATANTYTGGTSIDAGSVSASVSGALGTGPVNVNASGYLAFTGNAGAGDLRFTTAAASPGINGGAIEFRDDTSAERASFLNYKGGSVTFVGNSTAGDAVFDNRGGSVTVWNNATAGNARIVNSAGGSTNIWDDGSAGRATIVNEATASLDIRDRATAAQATVVNKTGAVVNIRGLTTAGTSIGSLEGGGRVLLGSKTLTTGGLNTSTEISGVISGVGGSLVKEGTGTLTLSGANTYTGGTALLKGRLNLGNAQALGTGELAMDDGTAIGFTAPGMTIANAIRFTGNSDPIIDTGAFDAGLSGAISGAGFITKIGTGTLTLSGANSYTGATDVAQGTLRAGAANTFSVASAHNVAAGATLDLAGYSQTVASLSNSGTVSLVGTVPGTTLTVNGAYVGNGGVLKLGTTLYFNGPPSDRLILNGPAASASGNTTVQITNIGGLGALTNGNGIEVITAQNGAKTTAQTTKDAFSLAGGHVDAGAFEYRLYAADALGQGENWYLRSAQKGVTYYRPETSLYAALPNQLRQGSLAMLGDVRKRVGDDDVKGTAPSATGSERRAWARVLSTDIDIQQGGSVSPTSKGRLTGFQAGTDLLATPNWRAGIYVGQLDGDARVSGYASGVSNLSVGRNDLRSQYVGVYGTYTSDSGFYADAVVQSGRHRYTVEPLMGIGAAGKGNSLLGSIEVGQAFPIGASGWTVEPQLQLIHQHMDLSNSAILGAVVQPQVDSGWLARAGVRVKGEIDTGMGMLQPYGRVNVYKTSRGTDVARFVNGATSTDIAAPIGGTSTELAGGFTLTLNQSTSLYGEIGKLWSSGGDTKVRSGINGSLGVRVKW</sequence>
<keyword evidence="1" id="KW-0732">Signal</keyword>
<feature type="region of interest" description="Disordered" evidence="2">
    <location>
        <begin position="1"/>
        <end position="29"/>
    </location>
</feature>
<dbReference type="PANTHER" id="PTHR35037">
    <property type="entry name" value="C-TERMINAL REGION OF AIDA-LIKE PROTEIN"/>
    <property type="match status" value="1"/>
</dbReference>
<gene>
    <name evidence="4" type="ORF">A3K87_10770</name>
</gene>
<dbReference type="Proteomes" id="UP000077852">
    <property type="component" value="Unassembled WGS sequence"/>
</dbReference>
<dbReference type="Pfam" id="PF12951">
    <property type="entry name" value="PATR"/>
    <property type="match status" value="5"/>
</dbReference>
<dbReference type="SMART" id="SM00869">
    <property type="entry name" value="Autotransporter"/>
    <property type="match status" value="1"/>
</dbReference>
<dbReference type="PANTHER" id="PTHR35037:SF3">
    <property type="entry name" value="C-TERMINAL REGION OF AIDA-LIKE PROTEIN"/>
    <property type="match status" value="1"/>
</dbReference>